<dbReference type="AlphaFoldDB" id="A0A855N6J1"/>
<reference evidence="7 8" key="1">
    <citation type="submission" date="2017-06" db="EMBL/GenBank/DDBJ databases">
        <title>Updating the genomic taxonomy and epidemiology of Campylobacter hyointestinalis; discovery in New Zealand farmed ruminants.</title>
        <authorList>
            <person name="Wilkinson D.A."/>
            <person name="Fayaz A."/>
            <person name="Biggs P.J."/>
            <person name="Midwinter A.C."/>
        </authorList>
    </citation>
    <scope>NUCLEOTIDE SEQUENCE [LARGE SCALE GENOMIC DNA]</scope>
    <source>
        <strain evidence="7 8">S1614a</strain>
    </source>
</reference>
<comment type="subcellular location">
    <subcellularLocation>
        <location evidence="1">Cell membrane</location>
        <topology evidence="1">Multi-pass membrane protein</topology>
    </subcellularLocation>
</comment>
<dbReference type="EMBL" id="NIQP01000007">
    <property type="protein sequence ID" value="PPB71282.1"/>
    <property type="molecule type" value="Genomic_DNA"/>
</dbReference>
<keyword evidence="4 6" id="KW-1133">Transmembrane helix</keyword>
<proteinExistence type="predicted"/>
<keyword evidence="2" id="KW-1003">Cell membrane</keyword>
<evidence type="ECO:0000256" key="1">
    <source>
        <dbReference type="ARBA" id="ARBA00004651"/>
    </source>
</evidence>
<protein>
    <submittedName>
        <fullName evidence="7">Amino acid transporter</fullName>
    </submittedName>
</protein>
<dbReference type="GO" id="GO:0015171">
    <property type="term" value="F:amino acid transmembrane transporter activity"/>
    <property type="evidence" value="ECO:0007669"/>
    <property type="project" value="TreeGrafter"/>
</dbReference>
<keyword evidence="5 6" id="KW-0472">Membrane</keyword>
<sequence length="199" mass="22329">MNAFISGFLLGLSLILPIGAQNAFVLRQGIKKEFIFLVCLICAFSDALMIWAGILGFGVAIQKFQYIETFARYFAFIFLFIYSLKSFYSSFRLSHSIQTSQNLGSSRLKTVLLVLAFTWLNPHVYLDTVILLGSVSTSFGSLAWMFGLGAMSASFLFFFSLGYGARVLIPLFNKPISWKILEFITGVIMMILAFTFLFS</sequence>
<dbReference type="InterPro" id="IPR001123">
    <property type="entry name" value="LeuE-type"/>
</dbReference>
<dbReference type="Pfam" id="PF01810">
    <property type="entry name" value="LysE"/>
    <property type="match status" value="1"/>
</dbReference>
<evidence type="ECO:0000256" key="3">
    <source>
        <dbReference type="ARBA" id="ARBA00022692"/>
    </source>
</evidence>
<evidence type="ECO:0000256" key="6">
    <source>
        <dbReference type="SAM" id="Phobius"/>
    </source>
</evidence>
<comment type="caution">
    <text evidence="7">The sequence shown here is derived from an EMBL/GenBank/DDBJ whole genome shotgun (WGS) entry which is preliminary data.</text>
</comment>
<evidence type="ECO:0000256" key="2">
    <source>
        <dbReference type="ARBA" id="ARBA00022475"/>
    </source>
</evidence>
<gene>
    <name evidence="7" type="ORF">CDQ78_07440</name>
</gene>
<feature type="transmembrane region" description="Helical" evidence="6">
    <location>
        <begin position="35"/>
        <end position="61"/>
    </location>
</feature>
<name>A0A855N6J1_CAMHY</name>
<feature type="transmembrane region" description="Helical" evidence="6">
    <location>
        <begin position="176"/>
        <end position="198"/>
    </location>
</feature>
<dbReference type="PANTHER" id="PTHR30086">
    <property type="entry name" value="ARGININE EXPORTER PROTEIN ARGO"/>
    <property type="match status" value="1"/>
</dbReference>
<evidence type="ECO:0000313" key="7">
    <source>
        <dbReference type="EMBL" id="PPB71282.1"/>
    </source>
</evidence>
<accession>A0A855N6J1</accession>
<evidence type="ECO:0000256" key="5">
    <source>
        <dbReference type="ARBA" id="ARBA00023136"/>
    </source>
</evidence>
<dbReference type="PANTHER" id="PTHR30086:SF20">
    <property type="entry name" value="ARGININE EXPORTER PROTEIN ARGO-RELATED"/>
    <property type="match status" value="1"/>
</dbReference>
<feature type="transmembrane region" description="Helical" evidence="6">
    <location>
        <begin position="111"/>
        <end position="135"/>
    </location>
</feature>
<feature type="transmembrane region" description="Helical" evidence="6">
    <location>
        <begin position="73"/>
        <end position="91"/>
    </location>
</feature>
<feature type="transmembrane region" description="Helical" evidence="6">
    <location>
        <begin position="142"/>
        <end position="164"/>
    </location>
</feature>
<keyword evidence="3 6" id="KW-0812">Transmembrane</keyword>
<evidence type="ECO:0000313" key="8">
    <source>
        <dbReference type="Proteomes" id="UP000239685"/>
    </source>
</evidence>
<dbReference type="Proteomes" id="UP000239685">
    <property type="component" value="Unassembled WGS sequence"/>
</dbReference>
<organism evidence="7 8">
    <name type="scientific">Campylobacter hyointestinalis subsp. hyointestinalis</name>
    <dbReference type="NCBI Taxonomy" id="91352"/>
    <lineage>
        <taxon>Bacteria</taxon>
        <taxon>Pseudomonadati</taxon>
        <taxon>Campylobacterota</taxon>
        <taxon>Epsilonproteobacteria</taxon>
        <taxon>Campylobacterales</taxon>
        <taxon>Campylobacteraceae</taxon>
        <taxon>Campylobacter</taxon>
    </lineage>
</organism>
<dbReference type="GO" id="GO:0005886">
    <property type="term" value="C:plasma membrane"/>
    <property type="evidence" value="ECO:0007669"/>
    <property type="project" value="UniProtKB-SubCell"/>
</dbReference>
<evidence type="ECO:0000256" key="4">
    <source>
        <dbReference type="ARBA" id="ARBA00022989"/>
    </source>
</evidence>